<dbReference type="STRING" id="181874.A0A409YYB2"/>
<comment type="similarity">
    <text evidence="1">Belongs to the WD repeat CDC20/Fizzy family.</text>
</comment>
<dbReference type="AlphaFoldDB" id="A0A409YYB2"/>
<dbReference type="InterPro" id="IPR036322">
    <property type="entry name" value="WD40_repeat_dom_sf"/>
</dbReference>
<dbReference type="Gene3D" id="2.130.10.10">
    <property type="entry name" value="YVTN repeat-like/Quinoprotein amine dehydrogenase"/>
    <property type="match status" value="1"/>
</dbReference>
<organism evidence="10 11">
    <name type="scientific">Panaeolus cyanescens</name>
    <dbReference type="NCBI Taxonomy" id="181874"/>
    <lineage>
        <taxon>Eukaryota</taxon>
        <taxon>Fungi</taxon>
        <taxon>Dikarya</taxon>
        <taxon>Basidiomycota</taxon>
        <taxon>Agaricomycotina</taxon>
        <taxon>Agaricomycetes</taxon>
        <taxon>Agaricomycetidae</taxon>
        <taxon>Agaricales</taxon>
        <taxon>Agaricineae</taxon>
        <taxon>Galeropsidaceae</taxon>
        <taxon>Panaeolus</taxon>
    </lineage>
</organism>
<feature type="region of interest" description="Disordered" evidence="8">
    <location>
        <begin position="1"/>
        <end position="137"/>
    </location>
</feature>
<dbReference type="EMBL" id="NHTK01000187">
    <property type="protein sequence ID" value="PPR08014.1"/>
    <property type="molecule type" value="Genomic_DNA"/>
</dbReference>
<comment type="caution">
    <text evidence="10">The sequence shown here is derived from an EMBL/GenBank/DDBJ whole genome shotgun (WGS) entry which is preliminary data.</text>
</comment>
<dbReference type="GO" id="GO:0031145">
    <property type="term" value="P:anaphase-promoting complex-dependent catabolic process"/>
    <property type="evidence" value="ECO:0007669"/>
    <property type="project" value="TreeGrafter"/>
</dbReference>
<keyword evidence="4" id="KW-0677">Repeat</keyword>
<dbReference type="FunCoup" id="A0A409YYB2">
    <property type="interactions" value="593"/>
</dbReference>
<dbReference type="Pfam" id="PF24807">
    <property type="entry name" value="WD40_CDC20-Fz"/>
    <property type="match status" value="1"/>
</dbReference>
<dbReference type="OrthoDB" id="10263272at2759"/>
<dbReference type="Proteomes" id="UP000284842">
    <property type="component" value="Unassembled WGS sequence"/>
</dbReference>
<dbReference type="SMART" id="SM00320">
    <property type="entry name" value="WD40"/>
    <property type="match status" value="5"/>
</dbReference>
<keyword evidence="11" id="KW-1185">Reference proteome</keyword>
<dbReference type="SUPFAM" id="SSF50978">
    <property type="entry name" value="WD40 repeat-like"/>
    <property type="match status" value="1"/>
</dbReference>
<dbReference type="PANTHER" id="PTHR19918:SF8">
    <property type="entry name" value="FI02843P"/>
    <property type="match status" value="1"/>
</dbReference>
<feature type="compositionally biased region" description="Low complexity" evidence="8">
    <location>
        <begin position="99"/>
        <end position="116"/>
    </location>
</feature>
<dbReference type="InterPro" id="IPR015943">
    <property type="entry name" value="WD40/YVTN_repeat-like_dom_sf"/>
</dbReference>
<proteinExistence type="inferred from homology"/>
<evidence type="ECO:0000256" key="8">
    <source>
        <dbReference type="SAM" id="MobiDB-lite"/>
    </source>
</evidence>
<dbReference type="PROSITE" id="PS50294">
    <property type="entry name" value="WD_REPEATS_REGION"/>
    <property type="match status" value="1"/>
</dbReference>
<evidence type="ECO:0000256" key="2">
    <source>
        <dbReference type="ARBA" id="ARBA00022574"/>
    </source>
</evidence>
<feature type="repeat" description="WD" evidence="7">
    <location>
        <begin position="350"/>
        <end position="384"/>
    </location>
</feature>
<accession>A0A409YYB2</accession>
<feature type="region of interest" description="Disordered" evidence="8">
    <location>
        <begin position="150"/>
        <end position="187"/>
    </location>
</feature>
<evidence type="ECO:0000256" key="4">
    <source>
        <dbReference type="ARBA" id="ARBA00022737"/>
    </source>
</evidence>
<feature type="compositionally biased region" description="Polar residues" evidence="8">
    <location>
        <begin position="117"/>
        <end position="128"/>
    </location>
</feature>
<evidence type="ECO:0000256" key="5">
    <source>
        <dbReference type="ARBA" id="ARBA00022776"/>
    </source>
</evidence>
<keyword evidence="3" id="KW-0132">Cell division</keyword>
<name>A0A409YYB2_9AGAR</name>
<keyword evidence="2 7" id="KW-0853">WD repeat</keyword>
<evidence type="ECO:0000259" key="9">
    <source>
        <dbReference type="Pfam" id="PF24807"/>
    </source>
</evidence>
<dbReference type="PANTHER" id="PTHR19918">
    <property type="entry name" value="CELL DIVISION CYCLE 20 CDC20 FIZZY -RELATED"/>
    <property type="match status" value="1"/>
</dbReference>
<keyword evidence="6" id="KW-0131">Cell cycle</keyword>
<dbReference type="GO" id="GO:1905786">
    <property type="term" value="P:positive regulation of anaphase-promoting complex-dependent catabolic process"/>
    <property type="evidence" value="ECO:0007669"/>
    <property type="project" value="TreeGrafter"/>
</dbReference>
<evidence type="ECO:0000256" key="3">
    <source>
        <dbReference type="ARBA" id="ARBA00022618"/>
    </source>
</evidence>
<dbReference type="PROSITE" id="PS50082">
    <property type="entry name" value="WD_REPEATS_2"/>
    <property type="match status" value="2"/>
</dbReference>
<feature type="domain" description="CDC20/Fizzy WD40" evidence="9">
    <location>
        <begin position="298"/>
        <end position="598"/>
    </location>
</feature>
<dbReference type="InParanoid" id="A0A409YYB2"/>
<dbReference type="GO" id="GO:0051301">
    <property type="term" value="P:cell division"/>
    <property type="evidence" value="ECO:0007669"/>
    <property type="project" value="UniProtKB-KW"/>
</dbReference>
<keyword evidence="5" id="KW-0498">Mitosis</keyword>
<feature type="region of interest" description="Disordered" evidence="8">
    <location>
        <begin position="611"/>
        <end position="633"/>
    </location>
</feature>
<dbReference type="InterPro" id="IPR033010">
    <property type="entry name" value="Cdc20/Fizzy"/>
</dbReference>
<feature type="compositionally biased region" description="Polar residues" evidence="8">
    <location>
        <begin position="20"/>
        <end position="48"/>
    </location>
</feature>
<evidence type="ECO:0000313" key="11">
    <source>
        <dbReference type="Proteomes" id="UP000284842"/>
    </source>
</evidence>
<dbReference type="InterPro" id="IPR001680">
    <property type="entry name" value="WD40_rpt"/>
</dbReference>
<dbReference type="GO" id="GO:1990757">
    <property type="term" value="F:ubiquitin ligase activator activity"/>
    <property type="evidence" value="ECO:0007669"/>
    <property type="project" value="TreeGrafter"/>
</dbReference>
<sequence length="633" mass="66897">MYSTPKTPAVAQRHRAKSISKPSTTAITPGGALSSTLYNLNITNSGSPTKGKGTSAAIIGGKTTGNARGLQRKKSTTASASGSVPAAFDTSVSNPFITSSSRSRPSSPVKRPLSRSASSNTPNETLSRQAKAGVIRKGGVESRLEVVTHDYIPQPPAQQPQKDLKRSKSNPGINRSTSSRDRFITTRDSTTDLGALSNTLHQMSLNPPSSPGHTARLAEATGVPLGNRRILGYHEQPPLPTSSSTNVLLGAGGSDATLNAAREFAKPLYATRPGALASSNGTALTKSRKLPSQPDRVLDAEGIPDDFYLNLISWSSLNVVGVALANVVYLWNADAGTVQNLGSCPEGTYVSSVDFSNDGAFIAVGLGNGDVELWDTETGQKLRTMSGHSAQVGCMSWFNHIVSSGCEDGSVWHHDVRVGRHKVMELLGHSGAVCGVKWRADGELLASGGNDNVVNIWDGRVGDAGENGDARGSAKWTKRNHTAAVKALAWCPWSPSLLATGGGTNDATIHIWNSTTGARLHSLSTPAQISSIHFAKHTKEIVTTHGYPTHSVMIHSYPGMERVGEIRDAHECRVLGSVVGPSGETLCTVAADENLKFWRLWDVASQNAKKKKQGMVGSHAGEGKTKEGVLTLR</sequence>
<evidence type="ECO:0000313" key="10">
    <source>
        <dbReference type="EMBL" id="PPR08014.1"/>
    </source>
</evidence>
<dbReference type="InterPro" id="IPR056150">
    <property type="entry name" value="WD40_CDC20-Fz"/>
</dbReference>
<protein>
    <recommendedName>
        <fullName evidence="9">CDC20/Fizzy WD40 domain-containing protein</fullName>
    </recommendedName>
</protein>
<feature type="repeat" description="WD" evidence="7">
    <location>
        <begin position="426"/>
        <end position="458"/>
    </location>
</feature>
<evidence type="ECO:0000256" key="6">
    <source>
        <dbReference type="ARBA" id="ARBA00023306"/>
    </source>
</evidence>
<evidence type="ECO:0000256" key="7">
    <source>
        <dbReference type="PROSITE-ProRule" id="PRU00221"/>
    </source>
</evidence>
<reference evidence="10 11" key="1">
    <citation type="journal article" date="2018" name="Evol. Lett.">
        <title>Horizontal gene cluster transfer increased hallucinogenic mushroom diversity.</title>
        <authorList>
            <person name="Reynolds H.T."/>
            <person name="Vijayakumar V."/>
            <person name="Gluck-Thaler E."/>
            <person name="Korotkin H.B."/>
            <person name="Matheny P.B."/>
            <person name="Slot J.C."/>
        </authorList>
    </citation>
    <scope>NUCLEOTIDE SEQUENCE [LARGE SCALE GENOMIC DNA]</scope>
    <source>
        <strain evidence="10 11">2629</strain>
    </source>
</reference>
<evidence type="ECO:0000256" key="1">
    <source>
        <dbReference type="ARBA" id="ARBA00006445"/>
    </source>
</evidence>
<gene>
    <name evidence="10" type="ORF">CVT24_011075</name>
</gene>
<dbReference type="GO" id="GO:0010997">
    <property type="term" value="F:anaphase-promoting complex binding"/>
    <property type="evidence" value="ECO:0007669"/>
    <property type="project" value="InterPro"/>
</dbReference>
<dbReference type="GO" id="GO:0005680">
    <property type="term" value="C:anaphase-promoting complex"/>
    <property type="evidence" value="ECO:0007669"/>
    <property type="project" value="TreeGrafter"/>
</dbReference>